<evidence type="ECO:0000256" key="1">
    <source>
        <dbReference type="ARBA" id="ARBA00022801"/>
    </source>
</evidence>
<dbReference type="EMBL" id="AABQDW010000006">
    <property type="protein sequence ID" value="EAI5407974.1"/>
    <property type="molecule type" value="Genomic_DNA"/>
</dbReference>
<evidence type="ECO:0000256" key="3">
    <source>
        <dbReference type="ARBA" id="ARBA00048267"/>
    </source>
</evidence>
<proteinExistence type="predicted"/>
<dbReference type="GO" id="GO:0006935">
    <property type="term" value="P:chemotaxis"/>
    <property type="evidence" value="ECO:0007669"/>
    <property type="project" value="UniProtKB-UniRule"/>
</dbReference>
<evidence type="ECO:0000313" key="7">
    <source>
        <dbReference type="EMBL" id="EAI8859431.1"/>
    </source>
</evidence>
<organism evidence="8">
    <name type="scientific">Campylobacter fetus</name>
    <dbReference type="NCBI Taxonomy" id="196"/>
    <lineage>
        <taxon>Bacteria</taxon>
        <taxon>Pseudomonadati</taxon>
        <taxon>Campylobacterota</taxon>
        <taxon>Epsilonproteobacteria</taxon>
        <taxon>Campylobacterales</taxon>
        <taxon>Campylobacteraceae</taxon>
        <taxon>Campylobacter</taxon>
    </lineage>
</organism>
<evidence type="ECO:0000313" key="10">
    <source>
        <dbReference type="Proteomes" id="UP000535509"/>
    </source>
</evidence>
<dbReference type="Gene3D" id="3.40.50.180">
    <property type="entry name" value="Methylesterase CheB, C-terminal domain"/>
    <property type="match status" value="1"/>
</dbReference>
<evidence type="ECO:0000313" key="8">
    <source>
        <dbReference type="EMBL" id="EAK0452102.1"/>
    </source>
</evidence>
<evidence type="ECO:0000313" key="6">
    <source>
        <dbReference type="EMBL" id="EAI5407974.1"/>
    </source>
</evidence>
<sequence length="188" mass="20761">MKPKLILIGASTGGPGHLKKLLFDLNLPKNTSVVIAQHMSSMFIHSFVTQFNQDINPDVELLDKKMHLENKVYICEKNSVILNSQTLSANIDESKIVTTFNPNVNMLFNSAVPVCKYVSVMAILLTGIGDDGAAGLDKLYKAGAKCIAENEESAIVYGMPKRAKELNTKLETANLHDIKIKLERFINE</sequence>
<dbReference type="GO" id="GO:0008984">
    <property type="term" value="F:protein-glutamate methylesterase activity"/>
    <property type="evidence" value="ECO:0007669"/>
    <property type="project" value="UniProtKB-EC"/>
</dbReference>
<keyword evidence="4" id="KW-0145">Chemotaxis</keyword>
<feature type="active site" evidence="4">
    <location>
        <position position="38"/>
    </location>
</feature>
<evidence type="ECO:0000313" key="9">
    <source>
        <dbReference type="EMBL" id="EAK0468213.1"/>
    </source>
</evidence>
<comment type="caution">
    <text evidence="8">The sequence shown here is derived from an EMBL/GenBank/DDBJ whole genome shotgun (WGS) entry which is preliminary data.</text>
</comment>
<dbReference type="CDD" id="cd16432">
    <property type="entry name" value="CheB_Rec"/>
    <property type="match status" value="1"/>
</dbReference>
<evidence type="ECO:0000256" key="2">
    <source>
        <dbReference type="ARBA" id="ARBA00039140"/>
    </source>
</evidence>
<dbReference type="EMBL" id="AACCXM010000001">
    <property type="protein sequence ID" value="EAK0468213.1"/>
    <property type="molecule type" value="Genomic_DNA"/>
</dbReference>
<dbReference type="PROSITE" id="PS50122">
    <property type="entry name" value="CHEB"/>
    <property type="match status" value="1"/>
</dbReference>
<dbReference type="OMA" id="VYICEKN"/>
<dbReference type="SUPFAM" id="SSF52738">
    <property type="entry name" value="Methylesterase CheB, C-terminal domain"/>
    <property type="match status" value="1"/>
</dbReference>
<dbReference type="EMBL" id="AABTCC010000017">
    <property type="protein sequence ID" value="EAI8859431.1"/>
    <property type="molecule type" value="Genomic_DNA"/>
</dbReference>
<feature type="active site" evidence="4">
    <location>
        <position position="11"/>
    </location>
</feature>
<dbReference type="EMBL" id="AACCXK010000001">
    <property type="protein sequence ID" value="EAK0452102.1"/>
    <property type="molecule type" value="Genomic_DNA"/>
</dbReference>
<dbReference type="GO" id="GO:0000156">
    <property type="term" value="F:phosphorelay response regulator activity"/>
    <property type="evidence" value="ECO:0007669"/>
    <property type="project" value="InterPro"/>
</dbReference>
<dbReference type="Proteomes" id="UP000535509">
    <property type="component" value="Unassembled WGS sequence"/>
</dbReference>
<name>A0A5L8V8C0_CAMFE</name>
<dbReference type="GO" id="GO:0005737">
    <property type="term" value="C:cytoplasm"/>
    <property type="evidence" value="ECO:0007669"/>
    <property type="project" value="InterPro"/>
</dbReference>
<gene>
    <name evidence="8" type="ORF">AAH17_00290</name>
    <name evidence="9" type="ORF">AAH24_02350</name>
    <name evidence="6" type="ORF">BVH53_04590</name>
    <name evidence="7" type="ORF">CX802_06270</name>
</gene>
<dbReference type="Proteomes" id="UP000557842">
    <property type="component" value="Unassembled WGS sequence"/>
</dbReference>
<dbReference type="GeneID" id="61064642"/>
<reference evidence="8 11" key="1">
    <citation type="submission" date="2018-05" db="EMBL/GenBank/DDBJ databases">
        <authorList>
            <consortium name="PulseNet: The National Subtyping Network for Foodborne Disease Surveillance"/>
            <person name="Tarr C.L."/>
            <person name="Trees E."/>
            <person name="Katz L.S."/>
            <person name="Carleton-Romer H.A."/>
            <person name="Stroika S."/>
            <person name="Kucerova Z."/>
            <person name="Roache K.F."/>
            <person name="Sabol A.L."/>
            <person name="Besser J."/>
            <person name="Gerner-Smidt P."/>
        </authorList>
    </citation>
    <scope>NUCLEOTIDE SEQUENCE</scope>
    <source>
        <strain evidence="8">2014D-0197</strain>
        <strain evidence="6 11">2016D-0221</strain>
        <strain evidence="9">D4313</strain>
        <strain evidence="7 10">PNUSAC001503</strain>
    </source>
</reference>
<keyword evidence="1 4" id="KW-0378">Hydrolase</keyword>
<evidence type="ECO:0000256" key="4">
    <source>
        <dbReference type="PROSITE-ProRule" id="PRU00050"/>
    </source>
</evidence>
<accession>A0A5L8V8C0</accession>
<feature type="active site" evidence="4">
    <location>
        <position position="131"/>
    </location>
</feature>
<dbReference type="AlphaFoldDB" id="A0A5L8V8C0"/>
<evidence type="ECO:0000313" key="11">
    <source>
        <dbReference type="Proteomes" id="UP000557842"/>
    </source>
</evidence>
<dbReference type="PANTHER" id="PTHR42872">
    <property type="entry name" value="PROTEIN-GLUTAMATE METHYLESTERASE/PROTEIN-GLUTAMINE GLUTAMINASE"/>
    <property type="match status" value="1"/>
</dbReference>
<protein>
    <recommendedName>
        <fullName evidence="2">protein-glutamate methylesterase</fullName>
        <ecNumber evidence="2">3.1.1.61</ecNumber>
    </recommendedName>
</protein>
<keyword evidence="10" id="KW-1185">Reference proteome</keyword>
<dbReference type="InterPro" id="IPR000673">
    <property type="entry name" value="Sig_transdc_resp-reg_Me-estase"/>
</dbReference>
<dbReference type="RefSeq" id="WP_002849259.1">
    <property type="nucleotide sequence ID" value="NZ_AABUZP020000005.1"/>
</dbReference>
<evidence type="ECO:0000259" key="5">
    <source>
        <dbReference type="PROSITE" id="PS50122"/>
    </source>
</evidence>
<dbReference type="PANTHER" id="PTHR42872:SF6">
    <property type="entry name" value="PROTEIN-GLUTAMATE METHYLESTERASE_PROTEIN-GLUTAMINE GLUTAMINASE"/>
    <property type="match status" value="1"/>
</dbReference>
<feature type="domain" description="CheB-type methylesterase" evidence="5">
    <location>
        <begin position="1"/>
        <end position="188"/>
    </location>
</feature>
<dbReference type="Pfam" id="PF01339">
    <property type="entry name" value="CheB_methylest"/>
    <property type="match status" value="1"/>
</dbReference>
<dbReference type="InterPro" id="IPR035909">
    <property type="entry name" value="CheB_C"/>
</dbReference>
<comment type="catalytic activity">
    <reaction evidence="3">
        <text>[protein]-L-glutamate 5-O-methyl ester + H2O = L-glutamyl-[protein] + methanol + H(+)</text>
        <dbReference type="Rhea" id="RHEA:23236"/>
        <dbReference type="Rhea" id="RHEA-COMP:10208"/>
        <dbReference type="Rhea" id="RHEA-COMP:10311"/>
        <dbReference type="ChEBI" id="CHEBI:15377"/>
        <dbReference type="ChEBI" id="CHEBI:15378"/>
        <dbReference type="ChEBI" id="CHEBI:17790"/>
        <dbReference type="ChEBI" id="CHEBI:29973"/>
        <dbReference type="ChEBI" id="CHEBI:82795"/>
        <dbReference type="EC" id="3.1.1.61"/>
    </reaction>
</comment>
<dbReference type="EC" id="3.1.1.61" evidence="2"/>